<evidence type="ECO:0000256" key="1">
    <source>
        <dbReference type="ARBA" id="ARBA00001933"/>
    </source>
</evidence>
<comment type="similarity">
    <text evidence="5">Belongs to the class-III pyridoxal-phosphate-dependent aminotransferase family.</text>
</comment>
<protein>
    <submittedName>
        <fullName evidence="6">Aminotransferase class III-fold pyridoxal phosphate-dependent enzyme</fullName>
    </submittedName>
</protein>
<dbReference type="InterPro" id="IPR015424">
    <property type="entry name" value="PyrdxlP-dep_Trfase"/>
</dbReference>
<keyword evidence="2 6" id="KW-0032">Aminotransferase</keyword>
<name>A0ABS9CWZ6_9RHOB</name>
<dbReference type="Pfam" id="PF00202">
    <property type="entry name" value="Aminotran_3"/>
    <property type="match status" value="1"/>
</dbReference>
<dbReference type="PANTHER" id="PTHR42684">
    <property type="entry name" value="ADENOSYLMETHIONINE-8-AMINO-7-OXONONANOATE AMINOTRANSFERASE"/>
    <property type="match status" value="1"/>
</dbReference>
<dbReference type="SUPFAM" id="SSF53383">
    <property type="entry name" value="PLP-dependent transferases"/>
    <property type="match status" value="1"/>
</dbReference>
<evidence type="ECO:0000313" key="6">
    <source>
        <dbReference type="EMBL" id="MCF2871780.1"/>
    </source>
</evidence>
<dbReference type="InterPro" id="IPR005814">
    <property type="entry name" value="Aminotrans_3"/>
</dbReference>
<dbReference type="InterPro" id="IPR015421">
    <property type="entry name" value="PyrdxlP-dep_Trfase_major"/>
</dbReference>
<accession>A0ABS9CWZ6</accession>
<dbReference type="PROSITE" id="PS00600">
    <property type="entry name" value="AA_TRANSFER_CLASS_3"/>
    <property type="match status" value="1"/>
</dbReference>
<reference evidence="6 7" key="1">
    <citation type="submission" date="2022-01" db="EMBL/GenBank/DDBJ databases">
        <title>Octadecabacter sp. nov., isolated from a marine alga.</title>
        <authorList>
            <person name="Jin M.S."/>
            <person name="Kim H.M."/>
            <person name="Han D.M."/>
            <person name="Jung J.J."/>
            <person name="Jeon C.O."/>
        </authorList>
    </citation>
    <scope>NUCLEOTIDE SEQUENCE [LARGE SCALE GENOMIC DNA]</scope>
    <source>
        <strain evidence="6 7">G9-8</strain>
    </source>
</reference>
<dbReference type="PANTHER" id="PTHR42684:SF1">
    <property type="entry name" value="BETA-ALANINE--PYRUVATE AMINOTRANSFERASE"/>
    <property type="match status" value="1"/>
</dbReference>
<dbReference type="GO" id="GO:0008483">
    <property type="term" value="F:transaminase activity"/>
    <property type="evidence" value="ECO:0007669"/>
    <property type="project" value="UniProtKB-KW"/>
</dbReference>
<dbReference type="PIRSF" id="PIRSF000521">
    <property type="entry name" value="Transaminase_4ab_Lys_Orn"/>
    <property type="match status" value="1"/>
</dbReference>
<evidence type="ECO:0000256" key="2">
    <source>
        <dbReference type="ARBA" id="ARBA00022576"/>
    </source>
</evidence>
<evidence type="ECO:0000313" key="7">
    <source>
        <dbReference type="Proteomes" id="UP001200557"/>
    </source>
</evidence>
<evidence type="ECO:0000256" key="5">
    <source>
        <dbReference type="RuleBase" id="RU003560"/>
    </source>
</evidence>
<evidence type="ECO:0000256" key="3">
    <source>
        <dbReference type="ARBA" id="ARBA00022679"/>
    </source>
</evidence>
<dbReference type="Proteomes" id="UP001200557">
    <property type="component" value="Unassembled WGS sequence"/>
</dbReference>
<dbReference type="InterPro" id="IPR049704">
    <property type="entry name" value="Aminotrans_3_PPA_site"/>
</dbReference>
<dbReference type="Gene3D" id="3.90.1150.10">
    <property type="entry name" value="Aspartate Aminotransferase, domain 1"/>
    <property type="match status" value="1"/>
</dbReference>
<keyword evidence="4 5" id="KW-0663">Pyridoxal phosphate</keyword>
<comment type="cofactor">
    <cofactor evidence="1">
        <name>pyridoxal 5'-phosphate</name>
        <dbReference type="ChEBI" id="CHEBI:597326"/>
    </cofactor>
</comment>
<comment type="caution">
    <text evidence="6">The sequence shown here is derived from an EMBL/GenBank/DDBJ whole genome shotgun (WGS) entry which is preliminary data.</text>
</comment>
<dbReference type="RefSeq" id="WP_235226076.1">
    <property type="nucleotide sequence ID" value="NZ_JAKGAQ010000002.1"/>
</dbReference>
<dbReference type="EMBL" id="JAKGAQ010000002">
    <property type="protein sequence ID" value="MCF2871780.1"/>
    <property type="molecule type" value="Genomic_DNA"/>
</dbReference>
<keyword evidence="7" id="KW-1185">Reference proteome</keyword>
<gene>
    <name evidence="6" type="ORF">L0664_11940</name>
</gene>
<dbReference type="InterPro" id="IPR015422">
    <property type="entry name" value="PyrdxlP-dep_Trfase_small"/>
</dbReference>
<keyword evidence="3" id="KW-0808">Transferase</keyword>
<sequence>MPDDLPLAQGRIPNDLDSFWMPFTSAEMFKENPRLIAGAQGVHYTTVDGHRLIDGTGGLWCCNAGHNHPGITAAIQKQAATLDFAHAFGQGHPIAFEAAARVVDLAPGFDHVFFTNSGSEAVDTALKIALAYHHARGEGQRRMLVGREKAYHGINFGGLSVGGLGLNKGQFGTLYPSVAHLRHTSLPENVNSRGLPQHGAALADDLQRLCNLHGGHTIAACIVEPISGAGGVYPPPVGYLQRLREICDTHGILLIFDEVISGFGRMGTPFAYEAFGVMPDLVTCAKGMTNATVPMGGVLATAAVRDAFRDGPKAMPDLFHGYTYSGHPLASAACIATLDAYRDGKIFENAATMAGPWEDMLHSLTDLPAVMDVRNCGIIGAVHLHAEGDVGTAGRAAYAGLWDAGVIVRPVGDALCMSPPLTITQEVVDEIGARLRAQLSG</sequence>
<proteinExistence type="inferred from homology"/>
<dbReference type="CDD" id="cd00610">
    <property type="entry name" value="OAT_like"/>
    <property type="match status" value="1"/>
</dbReference>
<organism evidence="6 7">
    <name type="scientific">Octadecabacter dasysiphoniae</name>
    <dbReference type="NCBI Taxonomy" id="2909341"/>
    <lineage>
        <taxon>Bacteria</taxon>
        <taxon>Pseudomonadati</taxon>
        <taxon>Pseudomonadota</taxon>
        <taxon>Alphaproteobacteria</taxon>
        <taxon>Rhodobacterales</taxon>
        <taxon>Roseobacteraceae</taxon>
        <taxon>Octadecabacter</taxon>
    </lineage>
</organism>
<dbReference type="Gene3D" id="3.40.640.10">
    <property type="entry name" value="Type I PLP-dependent aspartate aminotransferase-like (Major domain)"/>
    <property type="match status" value="1"/>
</dbReference>
<evidence type="ECO:0000256" key="4">
    <source>
        <dbReference type="ARBA" id="ARBA00022898"/>
    </source>
</evidence>